<dbReference type="InterPro" id="IPR054105">
    <property type="entry name" value="WHD_NrtR"/>
</dbReference>
<dbReference type="SUPFAM" id="SSF55811">
    <property type="entry name" value="Nudix"/>
    <property type="match status" value="1"/>
</dbReference>
<evidence type="ECO:0000259" key="1">
    <source>
        <dbReference type="PROSITE" id="PS51462"/>
    </source>
</evidence>
<dbReference type="SUPFAM" id="SSF46785">
    <property type="entry name" value="Winged helix' DNA-binding domain"/>
    <property type="match status" value="1"/>
</dbReference>
<dbReference type="Proteomes" id="UP001302222">
    <property type="component" value="Unassembled WGS sequence"/>
</dbReference>
<dbReference type="CDD" id="cd18873">
    <property type="entry name" value="NUDIX_NadM_like"/>
    <property type="match status" value="1"/>
</dbReference>
<proteinExistence type="predicted"/>
<dbReference type="InterPro" id="IPR036388">
    <property type="entry name" value="WH-like_DNA-bd_sf"/>
</dbReference>
<comment type="caution">
    <text evidence="2">The sequence shown here is derived from an EMBL/GenBank/DDBJ whole genome shotgun (WGS) entry which is preliminary data.</text>
</comment>
<dbReference type="RefSeq" id="WP_323259797.1">
    <property type="nucleotide sequence ID" value="NZ_JAYGIM010000011.1"/>
</dbReference>
<dbReference type="Pfam" id="PF00293">
    <property type="entry name" value="NUDIX"/>
    <property type="match status" value="1"/>
</dbReference>
<gene>
    <name evidence="2" type="ORF">VB798_15180</name>
</gene>
<dbReference type="InterPro" id="IPR036390">
    <property type="entry name" value="WH_DNA-bd_sf"/>
</dbReference>
<dbReference type="Gene3D" id="3.90.79.10">
    <property type="entry name" value="Nucleoside Triphosphate Pyrophosphohydrolase"/>
    <property type="match status" value="1"/>
</dbReference>
<dbReference type="InterPro" id="IPR015797">
    <property type="entry name" value="NUDIX_hydrolase-like_dom_sf"/>
</dbReference>
<reference evidence="2 3" key="1">
    <citation type="submission" date="2023-12" db="EMBL/GenBank/DDBJ databases">
        <title>Novel species of the genus Arcicella isolated from rivers.</title>
        <authorList>
            <person name="Lu H."/>
        </authorList>
    </citation>
    <scope>NUCLEOTIDE SEQUENCE [LARGE SCALE GENOMIC DNA]</scope>
    <source>
        <strain evidence="2 3">DC25W</strain>
    </source>
</reference>
<dbReference type="PANTHER" id="PTHR43736:SF4">
    <property type="entry name" value="SLR1690 PROTEIN"/>
    <property type="match status" value="1"/>
</dbReference>
<dbReference type="PROSITE" id="PS51462">
    <property type="entry name" value="NUDIX"/>
    <property type="match status" value="1"/>
</dbReference>
<feature type="domain" description="Nudix hydrolase" evidence="1">
    <location>
        <begin position="15"/>
        <end position="167"/>
    </location>
</feature>
<dbReference type="Gene3D" id="1.10.10.10">
    <property type="entry name" value="Winged helix-like DNA-binding domain superfamily/Winged helix DNA-binding domain"/>
    <property type="match status" value="1"/>
</dbReference>
<accession>A0ABU5SL14</accession>
<dbReference type="InterPro" id="IPR000086">
    <property type="entry name" value="NUDIX_hydrolase_dom"/>
</dbReference>
<dbReference type="PANTHER" id="PTHR43736">
    <property type="entry name" value="ADP-RIBOSE PYROPHOSPHATASE"/>
    <property type="match status" value="1"/>
</dbReference>
<dbReference type="Pfam" id="PF21906">
    <property type="entry name" value="WHD_NrtR"/>
    <property type="match status" value="1"/>
</dbReference>
<keyword evidence="3" id="KW-1185">Reference proteome</keyword>
<evidence type="ECO:0000313" key="3">
    <source>
        <dbReference type="Proteomes" id="UP001302222"/>
    </source>
</evidence>
<dbReference type="EMBL" id="JAYGIM010000011">
    <property type="protein sequence ID" value="MEA5427934.1"/>
    <property type="molecule type" value="Genomic_DNA"/>
</dbReference>
<protein>
    <submittedName>
        <fullName evidence="2">NUDIX domain-containing protein</fullName>
    </submittedName>
</protein>
<evidence type="ECO:0000313" key="2">
    <source>
        <dbReference type="EMBL" id="MEA5427934.1"/>
    </source>
</evidence>
<organism evidence="2 3">
    <name type="scientific">Arcicella lustrica</name>
    <dbReference type="NCBI Taxonomy" id="2984196"/>
    <lineage>
        <taxon>Bacteria</taxon>
        <taxon>Pseudomonadati</taxon>
        <taxon>Bacteroidota</taxon>
        <taxon>Cytophagia</taxon>
        <taxon>Cytophagales</taxon>
        <taxon>Flectobacillaceae</taxon>
        <taxon>Arcicella</taxon>
    </lineage>
</organism>
<sequence>MDAAETALNVFDNYIKHIAIDCVIFGFHNNELKVLLVKIKNLDGCWMLPGGFIQRAEGVDEALDRMLKDRTGLTNIHLEQFGIFGDVNRVSRNFILNLIPSEHHDDSRLNWLAGRVISIGYYALVEYSKVKPKVYEFYDEAFEWFNINELPTLSLDHKDIIQKGLETLRMMLDYKLVGFDLLPETFTMQELQKLYETILGKELRRDSFQRKMLDMNILERLEKKYTGAANKAPYLYRFKDKS</sequence>
<name>A0ABU5SL14_9BACT</name>